<reference evidence="6 7" key="1">
    <citation type="submission" date="2023-07" db="EMBL/GenBank/DDBJ databases">
        <title>Sorghum-associated microbial communities from plants grown in Nebraska, USA.</title>
        <authorList>
            <person name="Schachtman D."/>
        </authorList>
    </citation>
    <scope>NUCLEOTIDE SEQUENCE [LARGE SCALE GENOMIC DNA]</scope>
    <source>
        <strain evidence="6 7">2980</strain>
    </source>
</reference>
<keyword evidence="2" id="KW-0560">Oxidoreductase</keyword>
<organism evidence="6 7">
    <name type="scientific">Microbacterium resistens</name>
    <dbReference type="NCBI Taxonomy" id="156977"/>
    <lineage>
        <taxon>Bacteria</taxon>
        <taxon>Bacillati</taxon>
        <taxon>Actinomycetota</taxon>
        <taxon>Actinomycetes</taxon>
        <taxon>Micrococcales</taxon>
        <taxon>Microbacteriaceae</taxon>
        <taxon>Microbacterium</taxon>
    </lineage>
</organism>
<comment type="similarity">
    <text evidence="1">Belongs to the Gfo/Idh/MocA family.</text>
</comment>
<evidence type="ECO:0000313" key="6">
    <source>
        <dbReference type="EMBL" id="MDR6867091.1"/>
    </source>
</evidence>
<dbReference type="SUPFAM" id="SSF51735">
    <property type="entry name" value="NAD(P)-binding Rossmann-fold domains"/>
    <property type="match status" value="1"/>
</dbReference>
<dbReference type="InterPro" id="IPR036291">
    <property type="entry name" value="NAD(P)-bd_dom_sf"/>
</dbReference>
<dbReference type="Gene3D" id="3.40.50.720">
    <property type="entry name" value="NAD(P)-binding Rossmann-like Domain"/>
    <property type="match status" value="1"/>
</dbReference>
<dbReference type="InterPro" id="IPR050463">
    <property type="entry name" value="Gfo/Idh/MocA_oxidrdct_glycsds"/>
</dbReference>
<dbReference type="RefSeq" id="WP_310019537.1">
    <property type="nucleotide sequence ID" value="NZ_JAVDUM010000006.1"/>
</dbReference>
<comment type="caution">
    <text evidence="6">The sequence shown here is derived from an EMBL/GenBank/DDBJ whole genome shotgun (WGS) entry which is preliminary data.</text>
</comment>
<dbReference type="InterPro" id="IPR004104">
    <property type="entry name" value="Gfo/Idh/MocA-like_OxRdtase_C"/>
</dbReference>
<name>A0ABU1SBV7_9MICO</name>
<dbReference type="Pfam" id="PF02894">
    <property type="entry name" value="GFO_IDH_MocA_C"/>
    <property type="match status" value="1"/>
</dbReference>
<evidence type="ECO:0000256" key="1">
    <source>
        <dbReference type="ARBA" id="ARBA00010928"/>
    </source>
</evidence>
<dbReference type="PANTHER" id="PTHR43818:SF11">
    <property type="entry name" value="BCDNA.GH03377"/>
    <property type="match status" value="1"/>
</dbReference>
<feature type="domain" description="Gfo/Idh/MocA-like oxidoreductase C-terminal" evidence="5">
    <location>
        <begin position="182"/>
        <end position="359"/>
    </location>
</feature>
<evidence type="ECO:0000256" key="2">
    <source>
        <dbReference type="ARBA" id="ARBA00023002"/>
    </source>
</evidence>
<dbReference type="EMBL" id="JAVDUM010000006">
    <property type="protein sequence ID" value="MDR6867091.1"/>
    <property type="molecule type" value="Genomic_DNA"/>
</dbReference>
<evidence type="ECO:0000313" key="7">
    <source>
        <dbReference type="Proteomes" id="UP001259347"/>
    </source>
</evidence>
<feature type="compositionally biased region" description="Basic and acidic residues" evidence="3">
    <location>
        <begin position="368"/>
        <end position="378"/>
    </location>
</feature>
<feature type="region of interest" description="Disordered" evidence="3">
    <location>
        <begin position="368"/>
        <end position="388"/>
    </location>
</feature>
<gene>
    <name evidence="6" type="ORF">J2Y69_001690</name>
</gene>
<dbReference type="Proteomes" id="UP001259347">
    <property type="component" value="Unassembled WGS sequence"/>
</dbReference>
<dbReference type="SUPFAM" id="SSF55347">
    <property type="entry name" value="Glyceraldehyde-3-phosphate dehydrogenase-like, C-terminal domain"/>
    <property type="match status" value="1"/>
</dbReference>
<protein>
    <submittedName>
        <fullName evidence="6">Dehydrogenase</fullName>
    </submittedName>
</protein>
<dbReference type="PANTHER" id="PTHR43818">
    <property type="entry name" value="BCDNA.GH03377"/>
    <property type="match status" value="1"/>
</dbReference>
<keyword evidence="7" id="KW-1185">Reference proteome</keyword>
<evidence type="ECO:0000259" key="4">
    <source>
        <dbReference type="Pfam" id="PF01408"/>
    </source>
</evidence>
<dbReference type="Gene3D" id="3.30.360.10">
    <property type="entry name" value="Dihydrodipicolinate Reductase, domain 2"/>
    <property type="match status" value="1"/>
</dbReference>
<accession>A0ABU1SBV7</accession>
<feature type="domain" description="Gfo/Idh/MocA-like oxidoreductase N-terminal" evidence="4">
    <location>
        <begin position="7"/>
        <end position="121"/>
    </location>
</feature>
<dbReference type="Pfam" id="PF01408">
    <property type="entry name" value="GFO_IDH_MocA"/>
    <property type="match status" value="1"/>
</dbReference>
<evidence type="ECO:0000259" key="5">
    <source>
        <dbReference type="Pfam" id="PF02894"/>
    </source>
</evidence>
<evidence type="ECO:0000256" key="3">
    <source>
        <dbReference type="SAM" id="MobiDB-lite"/>
    </source>
</evidence>
<dbReference type="InterPro" id="IPR000683">
    <property type="entry name" value="Gfo/Idh/MocA-like_OxRdtase_N"/>
</dbReference>
<proteinExistence type="inferred from homology"/>
<sequence>MTEQRTIRVGVVGIGRGLAFIEQSTQDVGLELVALCDTWEERLDEINAEHGVATYTDYDAFLAHDMDAVVLANYFHQHAPFAIKALQAGKHVMSETAACMTMAEGVALVREVERSGLVYMLAEQYPFMAFNQEMKRLYDEGAVGEFRYGEGEYIHAMSAQFLNSISPGADHWRNWLPVTYYCSHALAPVMHITGTMPRSVTGFVVPYDADDAEKARTVRRMDTAGMIVLTMDNGALVKLLQYDLRGGGHWVRIHGNRGLMENTRIGGHHGQDRVRVWRERWEREEGVPEETVYRPDFPAHNDKAAGGTHFGGDFFMNLLFAEAIRTGRQPYFDVHRGVAMAAVGILAYRSALEGGVPIEVPDLHDEEQRRRYEDDHWSPDPAVAGPGQPAPSVLGHIEPPAAGVAYAQEVWADQDELMYGGKVFGG</sequence>